<accession>A0ABU0HH01</accession>
<dbReference type="InterPro" id="IPR011576">
    <property type="entry name" value="Pyridox_Oxase_N"/>
</dbReference>
<dbReference type="SUPFAM" id="SSF50475">
    <property type="entry name" value="FMN-binding split barrel"/>
    <property type="match status" value="1"/>
</dbReference>
<dbReference type="RefSeq" id="WP_238250183.1">
    <property type="nucleotide sequence ID" value="NZ_BPQX01000037.1"/>
</dbReference>
<dbReference type="InterPro" id="IPR012349">
    <property type="entry name" value="Split_barrel_FMN-bd"/>
</dbReference>
<dbReference type="PANTHER" id="PTHR42815:SF2">
    <property type="entry name" value="FAD-BINDING, PUTATIVE (AFU_ORTHOLOGUE AFUA_6G07600)-RELATED"/>
    <property type="match status" value="1"/>
</dbReference>
<name>A0ABU0HH01_9HYPH</name>
<comment type="caution">
    <text evidence="2">The sequence shown here is derived from an EMBL/GenBank/DDBJ whole genome shotgun (WGS) entry which is preliminary data.</text>
</comment>
<dbReference type="EMBL" id="JAUSVV010000002">
    <property type="protein sequence ID" value="MDQ0441605.1"/>
    <property type="molecule type" value="Genomic_DNA"/>
</dbReference>
<proteinExistence type="predicted"/>
<keyword evidence="3" id="KW-1185">Reference proteome</keyword>
<dbReference type="Pfam" id="PF01243">
    <property type="entry name" value="PNPOx_N"/>
    <property type="match status" value="1"/>
</dbReference>
<dbReference type="Proteomes" id="UP001236369">
    <property type="component" value="Unassembled WGS sequence"/>
</dbReference>
<dbReference type="Gene3D" id="2.30.110.10">
    <property type="entry name" value="Electron Transport, Fmn-binding Protein, Chain A"/>
    <property type="match status" value="1"/>
</dbReference>
<organism evidence="2 3">
    <name type="scientific">Methylobacterium persicinum</name>
    <dbReference type="NCBI Taxonomy" id="374426"/>
    <lineage>
        <taxon>Bacteria</taxon>
        <taxon>Pseudomonadati</taxon>
        <taxon>Pseudomonadota</taxon>
        <taxon>Alphaproteobacteria</taxon>
        <taxon>Hyphomicrobiales</taxon>
        <taxon>Methylobacteriaceae</taxon>
        <taxon>Methylobacterium</taxon>
    </lineage>
</organism>
<reference evidence="2 3" key="1">
    <citation type="submission" date="2023-07" db="EMBL/GenBank/DDBJ databases">
        <title>Genomic Encyclopedia of Type Strains, Phase IV (KMG-IV): sequencing the most valuable type-strain genomes for metagenomic binning, comparative biology and taxonomic classification.</title>
        <authorList>
            <person name="Goeker M."/>
        </authorList>
    </citation>
    <scope>NUCLEOTIDE SEQUENCE [LARGE SCALE GENOMIC DNA]</scope>
    <source>
        <strain evidence="2 3">DSM 19562</strain>
    </source>
</reference>
<gene>
    <name evidence="2" type="ORF">QO016_001088</name>
</gene>
<protein>
    <submittedName>
        <fullName evidence="2">Pyridoxine 5'-phosphate oxidase superfamily flavin-nucleotide-binding protein</fullName>
    </submittedName>
</protein>
<evidence type="ECO:0000259" key="1">
    <source>
        <dbReference type="Pfam" id="PF01243"/>
    </source>
</evidence>
<dbReference type="PANTHER" id="PTHR42815">
    <property type="entry name" value="FAD-BINDING, PUTATIVE (AFU_ORTHOLOGUE AFUA_6G07600)-RELATED"/>
    <property type="match status" value="1"/>
</dbReference>
<feature type="domain" description="Pyridoxamine 5'-phosphate oxidase N-terminal" evidence="1">
    <location>
        <begin position="34"/>
        <end position="138"/>
    </location>
</feature>
<evidence type="ECO:0000313" key="3">
    <source>
        <dbReference type="Proteomes" id="UP001236369"/>
    </source>
</evidence>
<evidence type="ECO:0000313" key="2">
    <source>
        <dbReference type="EMBL" id="MDQ0441605.1"/>
    </source>
</evidence>
<sequence length="217" mass="24167">MDSLYDGAHRALQEDFGTTRLADFLDKHHVHHALDEQDRAFIASRDMFFLSTVDAGGNPTVSYKGGPTGVVRVLSETTIAFPGYDGNGMFLSMGNIAGQGKIGMLFIDFETPHRLRLQGTARVVKDDPLVASFPEAQYIVRVEVESVWVNCPRYIHRYQKVEESRYVPKAGQETPLAQWKRLDFVQPVIADEDRARVAKEGELDLGAYGELVAHGQG</sequence>